<dbReference type="STRING" id="559515.M4BZP4"/>
<dbReference type="GO" id="GO:0008270">
    <property type="term" value="F:zinc ion binding"/>
    <property type="evidence" value="ECO:0007669"/>
    <property type="project" value="UniProtKB-KW"/>
</dbReference>
<organism evidence="7 8">
    <name type="scientific">Hyaloperonospora arabidopsidis (strain Emoy2)</name>
    <name type="common">Downy mildew agent</name>
    <name type="synonym">Peronospora arabidopsidis</name>
    <dbReference type="NCBI Taxonomy" id="559515"/>
    <lineage>
        <taxon>Eukaryota</taxon>
        <taxon>Sar</taxon>
        <taxon>Stramenopiles</taxon>
        <taxon>Oomycota</taxon>
        <taxon>Peronosporomycetes</taxon>
        <taxon>Peronosporales</taxon>
        <taxon>Peronosporaceae</taxon>
        <taxon>Hyaloperonospora</taxon>
    </lineage>
</organism>
<dbReference type="EnsemblProtists" id="HpaT812068">
    <property type="protein sequence ID" value="HpaP812068"/>
    <property type="gene ID" value="HpaG812068"/>
</dbReference>
<evidence type="ECO:0000256" key="3">
    <source>
        <dbReference type="ARBA" id="ARBA00022833"/>
    </source>
</evidence>
<dbReference type="AlphaFoldDB" id="M4BZP4"/>
<evidence type="ECO:0000259" key="6">
    <source>
        <dbReference type="PROSITE" id="PS50016"/>
    </source>
</evidence>
<dbReference type="Gene3D" id="1.10.10.60">
    <property type="entry name" value="Homeodomain-like"/>
    <property type="match status" value="1"/>
</dbReference>
<accession>M4BZP4</accession>
<proteinExistence type="predicted"/>
<feature type="compositionally biased region" description="Basic residues" evidence="5">
    <location>
        <begin position="413"/>
        <end position="423"/>
    </location>
</feature>
<evidence type="ECO:0000256" key="2">
    <source>
        <dbReference type="ARBA" id="ARBA00022771"/>
    </source>
</evidence>
<sequence>MSGGPAASRAVIPPILTQEDRDALVYTPQCHQRWGERQGEDATSRIKKAEVVDKFLLKFAWLNETEVALQCLFESDFDLPQAVELLHAARYKRRKAQRNQTEKLDPESFRAALEMYGKKFHLVKQALGNQVTTREIVSNYFSWKLTPEFGKWRRRQRPTRKCGQKRKETKRLRLNDESDEDPVADTFRDYHDKKCGLCATGGKLLCCDGCTRAYHSRCIQSPITKTRPSDGEWFCPYCQEVFGGTKPEMMPSEENESCLVCLPFPGVSLTLDEAMTDSSSEGEVDKAEGSNDVNASLRSKGEEISELNARTSALLSLEKLIAKTAIPGNLPTIKSDPSAEKFPSLLHGADVIKHGDLEHLPTSAKEPSVPIQPSAPAGQSRVGSSQAAANRLLERFVEVPGGRARLQVERPIPGRRRHRKMLVPRRIPPSRLDN</sequence>
<evidence type="ECO:0000313" key="7">
    <source>
        <dbReference type="EnsemblProtists" id="HpaP812068"/>
    </source>
</evidence>
<dbReference type="InterPro" id="IPR019787">
    <property type="entry name" value="Znf_PHD-finger"/>
</dbReference>
<dbReference type="PANTHER" id="PTHR46508:SF1">
    <property type="entry name" value="PHD FINGER FAMILY PROTEIN"/>
    <property type="match status" value="1"/>
</dbReference>
<dbReference type="Gene3D" id="3.30.40.10">
    <property type="entry name" value="Zinc/RING finger domain, C3HC4 (zinc finger)"/>
    <property type="match status" value="1"/>
</dbReference>
<dbReference type="Pfam" id="PF00628">
    <property type="entry name" value="PHD"/>
    <property type="match status" value="1"/>
</dbReference>
<evidence type="ECO:0000313" key="8">
    <source>
        <dbReference type="Proteomes" id="UP000011713"/>
    </source>
</evidence>
<dbReference type="EMBL" id="JH598064">
    <property type="status" value="NOT_ANNOTATED_CDS"/>
    <property type="molecule type" value="Genomic_DNA"/>
</dbReference>
<feature type="region of interest" description="Disordered" evidence="5">
    <location>
        <begin position="159"/>
        <end position="180"/>
    </location>
</feature>
<dbReference type="SUPFAM" id="SSF57903">
    <property type="entry name" value="FYVE/PHD zinc finger"/>
    <property type="match status" value="1"/>
</dbReference>
<feature type="region of interest" description="Disordered" evidence="5">
    <location>
        <begin position="360"/>
        <end position="386"/>
    </location>
</feature>
<evidence type="ECO:0000256" key="1">
    <source>
        <dbReference type="ARBA" id="ARBA00022723"/>
    </source>
</evidence>
<dbReference type="InterPro" id="IPR013083">
    <property type="entry name" value="Znf_RING/FYVE/PHD"/>
</dbReference>
<dbReference type="eggNOG" id="KOG0383">
    <property type="taxonomic scope" value="Eukaryota"/>
</dbReference>
<keyword evidence="3" id="KW-0862">Zinc</keyword>
<reference evidence="8" key="1">
    <citation type="journal article" date="2010" name="Science">
        <title>Signatures of adaptation to obligate biotrophy in the Hyaloperonospora arabidopsidis genome.</title>
        <authorList>
            <person name="Baxter L."/>
            <person name="Tripathy S."/>
            <person name="Ishaque N."/>
            <person name="Boot N."/>
            <person name="Cabral A."/>
            <person name="Kemen E."/>
            <person name="Thines M."/>
            <person name="Ah-Fong A."/>
            <person name="Anderson R."/>
            <person name="Badejoko W."/>
            <person name="Bittner-Eddy P."/>
            <person name="Boore J.L."/>
            <person name="Chibucos M.C."/>
            <person name="Coates M."/>
            <person name="Dehal P."/>
            <person name="Delehaunty K."/>
            <person name="Dong S."/>
            <person name="Downton P."/>
            <person name="Dumas B."/>
            <person name="Fabro G."/>
            <person name="Fronick C."/>
            <person name="Fuerstenberg S.I."/>
            <person name="Fulton L."/>
            <person name="Gaulin E."/>
            <person name="Govers F."/>
            <person name="Hughes L."/>
            <person name="Humphray S."/>
            <person name="Jiang R.H."/>
            <person name="Judelson H."/>
            <person name="Kamoun S."/>
            <person name="Kyung K."/>
            <person name="Meijer H."/>
            <person name="Minx P."/>
            <person name="Morris P."/>
            <person name="Nelson J."/>
            <person name="Phuntumart V."/>
            <person name="Qutob D."/>
            <person name="Rehmany A."/>
            <person name="Rougon-Cardoso A."/>
            <person name="Ryden P."/>
            <person name="Torto-Alalibo T."/>
            <person name="Studholme D."/>
            <person name="Wang Y."/>
            <person name="Win J."/>
            <person name="Wood J."/>
            <person name="Clifton S.W."/>
            <person name="Rogers J."/>
            <person name="Van den Ackerveken G."/>
            <person name="Jones J.D."/>
            <person name="McDowell J.M."/>
            <person name="Beynon J."/>
            <person name="Tyler B.M."/>
        </authorList>
    </citation>
    <scope>NUCLEOTIDE SEQUENCE [LARGE SCALE GENOMIC DNA]</scope>
    <source>
        <strain evidence="8">Emoy2</strain>
    </source>
</reference>
<dbReference type="HOGENOM" id="CLU_047649_1_0_1"/>
<keyword evidence="1" id="KW-0479">Metal-binding</keyword>
<dbReference type="InterPro" id="IPR019786">
    <property type="entry name" value="Zinc_finger_PHD-type_CS"/>
</dbReference>
<protein>
    <recommendedName>
        <fullName evidence="6">PHD-type domain-containing protein</fullName>
    </recommendedName>
</protein>
<evidence type="ECO:0000256" key="5">
    <source>
        <dbReference type="SAM" id="MobiDB-lite"/>
    </source>
</evidence>
<name>M4BZP4_HYAAE</name>
<dbReference type="PROSITE" id="PS50016">
    <property type="entry name" value="ZF_PHD_2"/>
    <property type="match status" value="1"/>
</dbReference>
<feature type="region of interest" description="Disordered" evidence="5">
    <location>
        <begin position="410"/>
        <end position="434"/>
    </location>
</feature>
<dbReference type="VEuPathDB" id="FungiDB:HpaG812068"/>
<dbReference type="PROSITE" id="PS01359">
    <property type="entry name" value="ZF_PHD_1"/>
    <property type="match status" value="1"/>
</dbReference>
<dbReference type="SMART" id="SM00249">
    <property type="entry name" value="PHD"/>
    <property type="match status" value="1"/>
</dbReference>
<feature type="region of interest" description="Disordered" evidence="5">
    <location>
        <begin position="275"/>
        <end position="299"/>
    </location>
</feature>
<dbReference type="InterPro" id="IPR001965">
    <property type="entry name" value="Znf_PHD"/>
</dbReference>
<feature type="compositionally biased region" description="Basic residues" evidence="5">
    <location>
        <begin position="159"/>
        <end position="170"/>
    </location>
</feature>
<dbReference type="InParanoid" id="M4BZP4"/>
<evidence type="ECO:0000256" key="4">
    <source>
        <dbReference type="PROSITE-ProRule" id="PRU00146"/>
    </source>
</evidence>
<dbReference type="InterPro" id="IPR011011">
    <property type="entry name" value="Znf_FYVE_PHD"/>
</dbReference>
<keyword evidence="8" id="KW-1185">Reference proteome</keyword>
<dbReference type="PANTHER" id="PTHR46508">
    <property type="entry name" value="PHD FINGER FAMILY PROTEIN"/>
    <property type="match status" value="1"/>
</dbReference>
<reference evidence="7" key="2">
    <citation type="submission" date="2015-06" db="UniProtKB">
        <authorList>
            <consortium name="EnsemblProtists"/>
        </authorList>
    </citation>
    <scope>IDENTIFICATION</scope>
    <source>
        <strain evidence="7">Emoy2</strain>
    </source>
</reference>
<keyword evidence="2 4" id="KW-0863">Zinc-finger</keyword>
<dbReference type="Proteomes" id="UP000011713">
    <property type="component" value="Unassembled WGS sequence"/>
</dbReference>
<feature type="domain" description="PHD-type" evidence="6">
    <location>
        <begin position="192"/>
        <end position="241"/>
    </location>
</feature>
<dbReference type="OMA" id="WGERHIE"/>